<accession>A0A2H6KKA0</accession>
<keyword evidence="3" id="KW-0472">Membrane</keyword>
<evidence type="ECO:0000256" key="2">
    <source>
        <dbReference type="SAM" id="MobiDB-lite"/>
    </source>
</evidence>
<feature type="compositionally biased region" description="Low complexity" evidence="2">
    <location>
        <begin position="2355"/>
        <end position="2368"/>
    </location>
</feature>
<feature type="transmembrane region" description="Helical" evidence="3">
    <location>
        <begin position="3685"/>
        <end position="3710"/>
    </location>
</feature>
<keyword evidence="5" id="KW-1185">Reference proteome</keyword>
<dbReference type="Proteomes" id="UP000236319">
    <property type="component" value="Unassembled WGS sequence"/>
</dbReference>
<evidence type="ECO:0000313" key="5">
    <source>
        <dbReference type="Proteomes" id="UP000236319"/>
    </source>
</evidence>
<evidence type="ECO:0000256" key="1">
    <source>
        <dbReference type="SAM" id="Coils"/>
    </source>
</evidence>
<dbReference type="RefSeq" id="XP_028869668.1">
    <property type="nucleotide sequence ID" value="XM_029013835.1"/>
</dbReference>
<feature type="region of interest" description="Disordered" evidence="2">
    <location>
        <begin position="3308"/>
        <end position="3338"/>
    </location>
</feature>
<keyword evidence="1" id="KW-0175">Coiled coil</keyword>
<keyword evidence="3" id="KW-1133">Transmembrane helix</keyword>
<protein>
    <recommendedName>
        <fullName evidence="6">Extracellular matrix-binding ebh</fullName>
    </recommendedName>
</protein>
<feature type="region of interest" description="Disordered" evidence="2">
    <location>
        <begin position="2336"/>
        <end position="2368"/>
    </location>
</feature>
<feature type="coiled-coil region" evidence="1">
    <location>
        <begin position="1695"/>
        <end position="1796"/>
    </location>
</feature>
<proteinExistence type="predicted"/>
<feature type="compositionally biased region" description="Polar residues" evidence="2">
    <location>
        <begin position="2336"/>
        <end position="2354"/>
    </location>
</feature>
<comment type="caution">
    <text evidence="4">The sequence shown here is derived from an EMBL/GenBank/DDBJ whole genome shotgun (WGS) entry which is preliminary data.</text>
</comment>
<feature type="region of interest" description="Disordered" evidence="2">
    <location>
        <begin position="2376"/>
        <end position="2395"/>
    </location>
</feature>
<sequence>MFLLKSAIAEVSAALQAWSGELEGRKKAFQEALSTLKNDKMLNMSTALKSLDSCPPDKVTDGLLKCILRAGELEEAFSEAEIKYKTLDSSLKNKLLDNVRKVEIHVKTFVASASSDELRLLVDMAAHQLDELRGKVHINIEDKVRIMEANIHNAFKKDIQDPIDHVKTKLEGVYRDLGEWIRALTPVLEAAQKLVDEVIDEVDQREGKANGKPQQICVSATNLRNDAMKLHNAITAARGTLSARVIIATATLDSLEDGLKGDLKIVKDNVKAVIKKYVAEATSYFEEIKNNTVGKEGDGTKDGIMKHWSQLQWDITQLVNNINGNGFSSSGLKGIKYAIRDYANGFGGKKFDTVMQEWIRKIVDDDGTVKHRLGEYWRNNGSHLNVRNLLQLQNGVKQQIKIALTDDIQQAGKFVSVTPSDNVDSVAKNIEAIRAGINEFVRRLDDKHMSPGIDAFVQGIAINIERAFGVHDPNRPGYHNDHLQSALESIVAALYATIRQVSEELRTFTSNYVGYNLGTSVQNAIKGVEDIKGKLTNDDGNKIDKKLQLLKENIKQLGTALDGDLQKQVDEHIGKDGDGVFAHFNQIQLNQLTTFGSGHKGQKKDLCDAIKDIECKVTESLGQGEADRVTATTLAGFLTTITSTLGELCTKIDQLTGKEGLQKPQKEGLKQLLTRIQYGITQNALGNSNDHLTQINQRINDLIGTNGTHNTLSEILKNAKAFKEDVITEHATKAIDDIKLYVSTQVADATKAIQYNAKEQYYTKISKLFDKMKRRVDKNIKTIITIITNDSKSGVKGLLMAMNDHKSKLDELKTKESVKAMSPVWNAYLDAIFKYLKWQVDPLAEPPAPVQPAAQVPPPISGGGYRARPKTPTQQRNQIQVPRINKNPQSNQVTALGSSIDQLFVLLERSEHFDGTFQNHLAKAKHALSRVTPMKFTGVLNPVLLDVLKSGVQALLSELGNAYVSTYSMRTPLPGETDKYAKIVLTITPTLVNNLTTLKSYCLTDWQRKQINLGDNNPLGPLLSQYGFQVSSNDKSQEGHLRNTDVFIGSSISILLTQSTKLFYNEDDKKPNDSDVLANLHRYLREYYQVSHHATFSATKAPTTVNQMLQWCSGLRYNYMYPKVTAHVKTLFAKPEEYKNDDYDKIEASKLTLSANKNLSARIITDTLTDVCTLSHSVLTAFLGYGHADGIYACDHFTNSSSLAYPSSPSQCFDTLSEILHRLYQQLNFLFTQCSRTYDANTWRDCWYGSGIGGSSWECNKTQCANQECNLRPNQKVNQNGNQSATQTATQTCDQHPKCGLKSPLQSFLEDGLQGFLPHQFTKPGCKSTCTVSNHRGIPCKTPMGFGDIATTSSHTKTGAHLRDVLSEFCGDSESPLTKLCSLLTCLSQRTPRTLDDLFAFYFCYLHGWNTNDTMRNKHQKGAFDESVRRAYFNKQYDDLDVTPMFKTSSHTPKSAGQKSTHLKGDLFSVHRCDYDGNSEIACGRYLQPMGMNIWNTFSNKNADKYLSWIVYLTETFYDLLKKLYDECCNNCDKPGTRCHDKICPKTCPVKYTDSTADIKTLEGKHHTKDCKSIANCPLTRPTLCKYGFVLQSPHNLSGNDDVNMRRTCKDFCQTLERALDKTEAKAHALAKQRALDDIDARRISLGQLAGQLSGFIGSADEVKDAILNGLQSNVNQLEKLLKTSCGDKGCCKYNDDVKNQLNDANETLKKRLKDEQNTAENLVDILSKCNLYPSDGPLNELNEEIPKKIEKLNKSIEELKSQQNDDNKSKNASEIDKLNKDLQSHNASKRSLETLNQLCDFAKKIQISSQNNPHDLLDKLCTGLQTFLGFNETSKGYDGTGIVYSDLDRLCDGVMAFLHGVLHTVKEDESVKKYDGYIKLAGEKDLHNVLHSLQSSIGQGRSVFGDRVKEVNDRTTGVSYELGKYVQDVSRQQDKPLKEQLDNWTKTVEDINTHIKTNIITNVNNLDPALSDKIKREIEPVRKVVEQLGRVAGNPFLGDRVRKVDDELSNQKQIILNHITGQSDVVQNTLERELQNVFTKIESLHEKRREELANIRYALRISRESLETELNDLNGTKRGEIYKKFEELREKLKSVNNKHEPESVRGMSKHKQEVENIRAALLTIGDRLGGHITELSNRIHDAEKLRGEASGKVKDAADRLKERKDSRSRTEFGENIDKIVAANKIVSDVNKSLITIDSTLSSWILRAGQCVTEAVENVSTILQQVGDHKDNNREMVKNAVQSLKQQSEQCYVNMKEREFENICNQAKYNLENIGTDVSSLVDEKFREVQQEYKMWATGNIPGSRGMLQPGLPQALQSGSNPLLQLSNAVKDAANTVNTQSRGSTMQQYQSLRYSSAPSPSDSLSSSLAELQRLESQVQQIGRHHGMHNRDQLPSTDEVSRNMQNLSHLAYLIRKVVNDAIDVLSERISRDVQSATIRLSQITDFSQFTTPLSDASEFANRLSGQLRSQFHSQFSRLAALSTIQHAYSELSILESSVKSFGTRFSSGKKFIEEFDTGISNHFDSLVSVVGNATGKENNGLKKHLEDELKNIYFKKPGKDTTSIHKIYGELNAQKEQLGGKAEDISGAVEAISKEIRELGIAMKGIFKDDLSDKLEALRKKIGHVTKDPGSLQAVHGELQSLYTKEFTNQAAQQLNGMSSTIQQAIKRVLDIVEKLEDVPGDVAQKQKDVDNLLEQLRDKVQNNIKYVDRIVDDAERGVIDAIHSVENAARGAKKYITEAVTSLRKTLLSTTEQAFKEITRHVQILFSASHIADLQALRALVDQQLREVQTIIARDAVTGVKGMLKVLHGIPITAKSAVDDKNNLLSRVKNAAPSPTSKPQQPLTHDQHSKHFRELAFNFQDFVVPFLEYAEGQVKNTAPDENKPPTSNDQSTNVATIRDALKTVLYYVGMKDALPIPNDNNSKRVYLLDHAFYEKLQHLQSQVHSLSPSNFHGFHNPLLLDALRSGMSDFTEQLSYAYVNRYSGRTFGALTEQKPGAAPTTDKVLSTEGRNCAKVCLTILERVSEDLDTLKERCKYEWHSKEIHRISGLGAFLNGCGYIVSDRGMQDGELRRHDEMTGEKVFQKLTAKLTNTSEIDKHLKECDSNKVKGKDQPKKDNNFNLSDLLSCLHHHLEEYYSVGHYATFTSKRQPCSVYEMLVWCAGLTYNPVNSAMRDITISELFEDPNKQDSEEETATLISDQSIDASPHPIRYNNVVMSLGEMCSLSYDVLTRVLGTGDEHTVYASDFCNNSHGFKYPGSGKDCLDMLLDILRRLFPPLKFLLIQCSYPTAIGGWSQCQYGKEIPPAKWPCSDHSNSKPKGQPKGQATDQPNTEPNCQPKSPLQSYLNDCLPGSLPHRLIDIGCRAKCSTCPASTPGMPCLTPLGFKAFSGSTRTGRDLCNMLEKFFNNAYVTSLFCLLPKPPSTLAEHFSFVLSLLKSINASKPNKSGDTKALQGYLKSSKDDMKSLRDEFDTSISKQSITLYKQSTDLTSALTNAYRSTHTSRVDKNHLPQYADLSSLAMEVPCKFPKKDDIHCAPYLNALCDDTYTYLAHKNSKTYLSWAIYLPWTFWDLLNNLYNAFCAITCADWGCRGCLRGDKCRSGKHGVVEDEKKPDDVCQCSSIVSCRGVAPTLYQYGFSFGEASTLNDGRTAKKCKDFCSQLHNVLHSDYFDKLFKECDNFLYYIRWPFMTLLLALWSLSLLYLLHIAVVRLDVLRIRSHLRSPSSHRIAAQSLLAAGRIKALANVKYFSP</sequence>
<gene>
    <name evidence="4" type="ORF">BOVATA_049180</name>
</gene>
<dbReference type="VEuPathDB" id="PiroplasmaDB:BOVATA_049180"/>
<dbReference type="EMBL" id="BDSA01000047">
    <property type="protein sequence ID" value="GBE63425.1"/>
    <property type="molecule type" value="Genomic_DNA"/>
</dbReference>
<dbReference type="OrthoDB" id="2441647at2759"/>
<evidence type="ECO:0008006" key="6">
    <source>
        <dbReference type="Google" id="ProtNLM"/>
    </source>
</evidence>
<dbReference type="GeneID" id="39877195"/>
<feature type="region of interest" description="Disordered" evidence="2">
    <location>
        <begin position="2147"/>
        <end position="2169"/>
    </location>
</feature>
<reference evidence="4 5" key="1">
    <citation type="journal article" date="2017" name="BMC Genomics">
        <title>Whole-genome assembly of Babesia ovata and comparative genomics between closely related pathogens.</title>
        <authorList>
            <person name="Yamagishi J."/>
            <person name="Asada M."/>
            <person name="Hakimi H."/>
            <person name="Tanaka T.Q."/>
            <person name="Sugimoto C."/>
            <person name="Kawazu S."/>
        </authorList>
    </citation>
    <scope>NUCLEOTIDE SEQUENCE [LARGE SCALE GENOMIC DNA]</scope>
    <source>
        <strain evidence="4 5">Miyake</strain>
    </source>
</reference>
<organism evidence="4 5">
    <name type="scientific">Babesia ovata</name>
    <dbReference type="NCBI Taxonomy" id="189622"/>
    <lineage>
        <taxon>Eukaryota</taxon>
        <taxon>Sar</taxon>
        <taxon>Alveolata</taxon>
        <taxon>Apicomplexa</taxon>
        <taxon>Aconoidasida</taxon>
        <taxon>Piroplasmida</taxon>
        <taxon>Babesiidae</taxon>
        <taxon>Babesia</taxon>
    </lineage>
</organism>
<evidence type="ECO:0000313" key="4">
    <source>
        <dbReference type="EMBL" id="GBE63425.1"/>
    </source>
</evidence>
<keyword evidence="3" id="KW-0812">Transmembrane</keyword>
<evidence type="ECO:0000256" key="3">
    <source>
        <dbReference type="SAM" id="Phobius"/>
    </source>
</evidence>
<name>A0A2H6KKA0_9APIC</name>
<feature type="compositionally biased region" description="Polar residues" evidence="2">
    <location>
        <begin position="3323"/>
        <end position="3338"/>
    </location>
</feature>